<proteinExistence type="predicted"/>
<accession>A0A1H9LZ51</accession>
<protein>
    <submittedName>
        <fullName evidence="1">Uncharacterized protein</fullName>
    </submittedName>
</protein>
<name>A0A1H9LZ51_9BACT</name>
<dbReference type="EMBL" id="FOFB01000026">
    <property type="protein sequence ID" value="SER16672.1"/>
    <property type="molecule type" value="Genomic_DNA"/>
</dbReference>
<dbReference type="InParanoid" id="A0A1H9LZ51"/>
<dbReference type="STRING" id="478744.SAMN05444359_12646"/>
<dbReference type="Proteomes" id="UP000199021">
    <property type="component" value="Unassembled WGS sequence"/>
</dbReference>
<sequence>MTPTLERFVEDRLREQGKSRSQFANEMGHRLGMDYTTTRLTRRINTPRDFPADELAAFADLLKIKDWFGELVINFGAGLDGCTVSEFDKMLHPQGCQLGRVNVAA</sequence>
<organism evidence="1 2">
    <name type="scientific">Neolewinella agarilytica</name>
    <dbReference type="NCBI Taxonomy" id="478744"/>
    <lineage>
        <taxon>Bacteria</taxon>
        <taxon>Pseudomonadati</taxon>
        <taxon>Bacteroidota</taxon>
        <taxon>Saprospiria</taxon>
        <taxon>Saprospirales</taxon>
        <taxon>Lewinellaceae</taxon>
        <taxon>Neolewinella</taxon>
    </lineage>
</organism>
<keyword evidence="2" id="KW-1185">Reference proteome</keyword>
<evidence type="ECO:0000313" key="2">
    <source>
        <dbReference type="Proteomes" id="UP000199021"/>
    </source>
</evidence>
<gene>
    <name evidence="1" type="ORF">SAMN05444359_12646</name>
</gene>
<reference evidence="2" key="1">
    <citation type="submission" date="2016-10" db="EMBL/GenBank/DDBJ databases">
        <authorList>
            <person name="Varghese N."/>
            <person name="Submissions S."/>
        </authorList>
    </citation>
    <scope>NUCLEOTIDE SEQUENCE [LARGE SCALE GENOMIC DNA]</scope>
    <source>
        <strain evidence="2">DSM 24740</strain>
    </source>
</reference>
<dbReference type="AlphaFoldDB" id="A0A1H9LZ51"/>
<evidence type="ECO:0000313" key="1">
    <source>
        <dbReference type="EMBL" id="SER16672.1"/>
    </source>
</evidence>